<dbReference type="Pfam" id="PF07331">
    <property type="entry name" value="TctB"/>
    <property type="match status" value="1"/>
</dbReference>
<keyword evidence="1" id="KW-0812">Transmembrane</keyword>
<feature type="transmembrane region" description="Helical" evidence="1">
    <location>
        <begin position="110"/>
        <end position="130"/>
    </location>
</feature>
<feature type="transmembrane region" description="Helical" evidence="1">
    <location>
        <begin position="37"/>
        <end position="59"/>
    </location>
</feature>
<feature type="transmembrane region" description="Helical" evidence="1">
    <location>
        <begin position="71"/>
        <end position="98"/>
    </location>
</feature>
<gene>
    <name evidence="3" type="ORF">SAMN02745220_03916</name>
</gene>
<organism evidence="3 4">
    <name type="scientific">Desulfopila aestuarii DSM 18488</name>
    <dbReference type="NCBI Taxonomy" id="1121416"/>
    <lineage>
        <taxon>Bacteria</taxon>
        <taxon>Pseudomonadati</taxon>
        <taxon>Thermodesulfobacteriota</taxon>
        <taxon>Desulfobulbia</taxon>
        <taxon>Desulfobulbales</taxon>
        <taxon>Desulfocapsaceae</taxon>
        <taxon>Desulfopila</taxon>
    </lineage>
</organism>
<keyword evidence="1" id="KW-1133">Transmembrane helix</keyword>
<evidence type="ECO:0000313" key="3">
    <source>
        <dbReference type="EMBL" id="SHO51231.1"/>
    </source>
</evidence>
<protein>
    <submittedName>
        <fullName evidence="3">Putative tricarboxylic transport membrane protein</fullName>
    </submittedName>
</protein>
<reference evidence="3 4" key="1">
    <citation type="submission" date="2016-12" db="EMBL/GenBank/DDBJ databases">
        <authorList>
            <person name="Song W.-J."/>
            <person name="Kurnit D.M."/>
        </authorList>
    </citation>
    <scope>NUCLEOTIDE SEQUENCE [LARGE SCALE GENOMIC DNA]</scope>
    <source>
        <strain evidence="3 4">DSM 18488</strain>
    </source>
</reference>
<proteinExistence type="predicted"/>
<evidence type="ECO:0000313" key="4">
    <source>
        <dbReference type="Proteomes" id="UP000184603"/>
    </source>
</evidence>
<keyword evidence="4" id="KW-1185">Reference proteome</keyword>
<accession>A0A1M7YF76</accession>
<feature type="transmembrane region" description="Helical" evidence="1">
    <location>
        <begin position="5"/>
        <end position="22"/>
    </location>
</feature>
<dbReference type="InterPro" id="IPR009936">
    <property type="entry name" value="DUF1468"/>
</dbReference>
<dbReference type="Proteomes" id="UP000184603">
    <property type="component" value="Unassembled WGS sequence"/>
</dbReference>
<evidence type="ECO:0000256" key="1">
    <source>
        <dbReference type="SAM" id="Phobius"/>
    </source>
</evidence>
<dbReference type="AlphaFoldDB" id="A0A1M7YF76"/>
<dbReference type="OrthoDB" id="5519430at2"/>
<feature type="domain" description="DUF1468" evidence="2">
    <location>
        <begin position="6"/>
        <end position="133"/>
    </location>
</feature>
<sequence>MSERLFTLLLAIFGGVYLWLGIKIEAPIAYDPLGPRIFPVVLGSFLVILCLSISIFYPMTQFQIGSRVKRLALTILFYLVTFKFLGFMLATTISVYMVARLVSSSWMEGLLTGLIVSIFFYGIFHFLLGVPLPLGTVFRIGG</sequence>
<evidence type="ECO:0000259" key="2">
    <source>
        <dbReference type="Pfam" id="PF07331"/>
    </source>
</evidence>
<keyword evidence="1" id="KW-0472">Membrane</keyword>
<name>A0A1M7YF76_9BACT</name>
<dbReference type="RefSeq" id="WP_073615345.1">
    <property type="nucleotide sequence ID" value="NZ_FRFE01000023.1"/>
</dbReference>
<dbReference type="STRING" id="1121416.SAMN02745220_03916"/>
<dbReference type="EMBL" id="FRFE01000023">
    <property type="protein sequence ID" value="SHO51231.1"/>
    <property type="molecule type" value="Genomic_DNA"/>
</dbReference>